<feature type="compositionally biased region" description="Acidic residues" evidence="8">
    <location>
        <begin position="612"/>
        <end position="625"/>
    </location>
</feature>
<keyword evidence="3 7" id="KW-0548">Nucleotidyltransferase</keyword>
<feature type="compositionally biased region" description="Low complexity" evidence="8">
    <location>
        <begin position="377"/>
        <end position="388"/>
    </location>
</feature>
<sequence length="1674" mass="185623">MFVSAEYVPPTGSDAIYQPPPACDGPYAQRLYVDCTVPASLLHPSVDNGGPAKVSHCPLEIDLPASALLNRRDLAPRHLHDSFIEKLSPEEVTTYEKLVRSVQELWDDERRRRSARGETGPTDLKDDAPRVWDSRDPHDPIWRSEADNRKKMREKAEVDLRAFQAKMGAKGRRHPEFETYGEDKEKIEGKKSGWLDCIRTAFEQVDAIYISRFEADERSSYVYGAWAVKGIGMGITAEQEAAWTRSVDVGRLKASAAAVRSATQALRAQAEAAGEDVDFDDDGELDPDCDEATKEDARPPPATQAEALRRTQAVMDRRERRGRQALVGEAEWDEELDDDDDDGNFWGLAGDAASERAPSEASFDMSSVSPESRSIQSAVSVSPVKAPSFGTSPAKRDRSFIKEEGSAESDLNDERARKRVMTQEQDVVHELASCGGAFGQQAASFLYVSSLSSSLVLLCLLTWVHCSVNQERPRPARSARNVSSRTPPHARTPLSTPPSRVAKHSPLKHSPFSNPNRTVQVRAADPSSTPPQAVFSDDDDNSLPLFSFVDAENVAEEKSAGEKDEFQPTPVPPTRPAASLACSAIGSSLEPEFMPSPSRGRSAMTPSQAIAELEDLPEDTFDDDYQPTPTVKEEQPSQLPLHLRSSTGASAIGDASEAKPQPVGSPEESLRELPDSDMETDEDVKSHIPVELEHHPKKRVAFQWASAISSSSLSSSSQANTPTPVASTAESQHADVVLPLSASQTISDSDSTMAVPPRLVSHRSHRHLSRNSYVYTPKPPTVEELESTMENYGSKILYQDPFYSKPSDVPRRSREHGGKRFTLQGSTIKYLKPFRHAGEEPSEAFVATGSSRRMSKVTKWEFAARPPTKAGVEEWLARDGSVMDSKRPRFNPIKSQVSSLVRLFVEDSVDLPLGCQIEGPTQKGDGFKFTPIAGAPSQREKQHMAVLAMELHANTRGNLLPDPQHDAIEAIFYCLQSDNEDLHINGRSENTHVGVIIVGDEILKKKLGSTNYLVEVVEDERQLIDVWIDKVRFEFDPECLAGYEVHHGSWGYLIERAEYYYSWNLVPELGRVKAFDTGKSGNAQSDRWGFNQHTTLDFTGRHVLPIWRILKADNKFQQNSFEHVAYHILRLRTPHYSFAKLTEWFTSGSPRDFARVLGYWRNRVEMDVEMLVAAESARVFGVDFKSVRYRGSQFKVEAVMFKIAKPESFLLLSPNRVQVGLFSSAVQADELLMYLRIQVGRQNAAECMPLIMEPKSAFYKGPLVVLDFQSLYPSVMIAYNYCYSTFLGRVDSFKGTNKFGVMPSLEHPEGLLYLMQDHINVSPNGMMFVKPEVRKSLLAKMLTELLDTRVMVKSSMKSVTNDKVTYGYTSATFSGRMPAVEVADAIVQTGRETLEAVSDVSTIRGNEEWGAEVVYGDTDSLFIYLPGKTVEDAFRIGNEMADTVTSQNPRPIKLKFEKVGPSALLRVHAVTLIFCPSRSTPNPSSSPRSAMSGSKWSVCRTSPSSTRRALRQFDEMESSQRRRCRRLASSTISSVSRLSCKVGGADSPALVQDPLSHGRPLAGQGVLPAPVGKDPRGRSFTARLCHRQSREARYLRVRLARPPPLPISATNFAFEHSEGRLPPPGAAVATRAMVADPRAEPEYGERVPYVMFQSEPGQKQVDRAIAPDEFLADP</sequence>
<evidence type="ECO:0000256" key="5">
    <source>
        <dbReference type="ARBA" id="ARBA00022932"/>
    </source>
</evidence>
<dbReference type="SUPFAM" id="SSF56672">
    <property type="entry name" value="DNA/RNA polymerases"/>
    <property type="match status" value="1"/>
</dbReference>
<evidence type="ECO:0000256" key="6">
    <source>
        <dbReference type="ARBA" id="ARBA00023204"/>
    </source>
</evidence>
<feature type="compositionally biased region" description="Acidic residues" evidence="8">
    <location>
        <begin position="273"/>
        <end position="290"/>
    </location>
</feature>
<dbReference type="GO" id="GO:0005634">
    <property type="term" value="C:nucleus"/>
    <property type="evidence" value="ECO:0007669"/>
    <property type="project" value="TreeGrafter"/>
</dbReference>
<feature type="compositionally biased region" description="Acidic residues" evidence="8">
    <location>
        <begin position="330"/>
        <end position="343"/>
    </location>
</feature>
<dbReference type="InterPro" id="IPR043502">
    <property type="entry name" value="DNA/RNA_pol_sf"/>
</dbReference>
<dbReference type="InterPro" id="IPR006134">
    <property type="entry name" value="DNA-dir_DNA_pol_B_multi_dom"/>
</dbReference>
<keyword evidence="4" id="KW-0227">DNA damage</keyword>
<dbReference type="GO" id="GO:0000166">
    <property type="term" value="F:nucleotide binding"/>
    <property type="evidence" value="ECO:0007669"/>
    <property type="project" value="InterPro"/>
</dbReference>
<evidence type="ECO:0000256" key="2">
    <source>
        <dbReference type="ARBA" id="ARBA00022679"/>
    </source>
</evidence>
<evidence type="ECO:0000256" key="1">
    <source>
        <dbReference type="ARBA" id="ARBA00005755"/>
    </source>
</evidence>
<feature type="domain" description="DNA-directed DNA polymerase family B exonuclease" evidence="10">
    <location>
        <begin position="940"/>
        <end position="1104"/>
    </location>
</feature>
<dbReference type="Pfam" id="PF03104">
    <property type="entry name" value="DNA_pol_B_exo1"/>
    <property type="match status" value="1"/>
</dbReference>
<feature type="region of interest" description="Disordered" evidence="8">
    <location>
        <begin position="110"/>
        <end position="143"/>
    </location>
</feature>
<dbReference type="PANTHER" id="PTHR45812">
    <property type="entry name" value="DNA POLYMERASE ZETA CATALYTIC SUBUNIT"/>
    <property type="match status" value="1"/>
</dbReference>
<evidence type="ECO:0000313" key="11">
    <source>
        <dbReference type="EMBL" id="CEQ38813.1"/>
    </source>
</evidence>
<evidence type="ECO:0000259" key="9">
    <source>
        <dbReference type="Pfam" id="PF00136"/>
    </source>
</evidence>
<evidence type="ECO:0000256" key="8">
    <source>
        <dbReference type="SAM" id="MobiDB-lite"/>
    </source>
</evidence>
<dbReference type="GO" id="GO:0016035">
    <property type="term" value="C:zeta DNA polymerase complex"/>
    <property type="evidence" value="ECO:0007669"/>
    <property type="project" value="InterPro"/>
</dbReference>
<dbReference type="GO" id="GO:0003887">
    <property type="term" value="F:DNA-directed DNA polymerase activity"/>
    <property type="evidence" value="ECO:0007669"/>
    <property type="project" value="UniProtKB-KW"/>
</dbReference>
<dbReference type="Gene3D" id="3.90.1600.10">
    <property type="entry name" value="Palm domain of DNA polymerase"/>
    <property type="match status" value="1"/>
</dbReference>
<feature type="compositionally biased region" description="Basic and acidic residues" evidence="8">
    <location>
        <begin position="123"/>
        <end position="143"/>
    </location>
</feature>
<dbReference type="InterPro" id="IPR023211">
    <property type="entry name" value="DNA_pol_palm_dom_sf"/>
</dbReference>
<feature type="region of interest" description="Disordered" evidence="8">
    <location>
        <begin position="743"/>
        <end position="763"/>
    </location>
</feature>
<feature type="compositionally biased region" description="Polar residues" evidence="8">
    <location>
        <begin position="364"/>
        <end position="376"/>
    </location>
</feature>
<evidence type="ECO:0000256" key="3">
    <source>
        <dbReference type="ARBA" id="ARBA00022695"/>
    </source>
</evidence>
<dbReference type="PRINTS" id="PR00106">
    <property type="entry name" value="DNAPOLB"/>
</dbReference>
<keyword evidence="12" id="KW-1185">Reference proteome</keyword>
<dbReference type="InterPro" id="IPR036397">
    <property type="entry name" value="RNaseH_sf"/>
</dbReference>
<dbReference type="InterPro" id="IPR006133">
    <property type="entry name" value="DNA-dir_DNA_pol_B_exonuc"/>
</dbReference>
<organism evidence="11 12">
    <name type="scientific">Sporidiobolus salmonicolor</name>
    <name type="common">Yeast-like fungus</name>
    <name type="synonym">Sporobolomyces salmonicolor</name>
    <dbReference type="NCBI Taxonomy" id="5005"/>
    <lineage>
        <taxon>Eukaryota</taxon>
        <taxon>Fungi</taxon>
        <taxon>Dikarya</taxon>
        <taxon>Basidiomycota</taxon>
        <taxon>Pucciniomycotina</taxon>
        <taxon>Microbotryomycetes</taxon>
        <taxon>Sporidiobolales</taxon>
        <taxon>Sporidiobolaceae</taxon>
        <taxon>Sporobolomyces</taxon>
    </lineage>
</organism>
<keyword evidence="5 7" id="KW-0239">DNA-directed DNA polymerase</keyword>
<feature type="compositionally biased region" description="Low complexity" evidence="8">
    <location>
        <begin position="1478"/>
        <end position="1494"/>
    </location>
</feature>
<feature type="region of interest" description="Disordered" evidence="8">
    <location>
        <begin position="555"/>
        <end position="578"/>
    </location>
</feature>
<name>A0A0D6EGB6_SPOSA</name>
<dbReference type="GO" id="GO:0000724">
    <property type="term" value="P:double-strand break repair via homologous recombination"/>
    <property type="evidence" value="ECO:0007669"/>
    <property type="project" value="TreeGrafter"/>
</dbReference>
<feature type="region of interest" description="Disordered" evidence="8">
    <location>
        <begin position="271"/>
        <end position="416"/>
    </location>
</feature>
<dbReference type="EMBL" id="CENE01000001">
    <property type="protein sequence ID" value="CEQ38813.1"/>
    <property type="molecule type" value="Genomic_DNA"/>
</dbReference>
<dbReference type="PROSITE" id="PS00116">
    <property type="entry name" value="DNA_POLYMERASE_B"/>
    <property type="match status" value="1"/>
</dbReference>
<dbReference type="CDD" id="cd05778">
    <property type="entry name" value="DNA_polB_zeta_exo"/>
    <property type="match status" value="1"/>
</dbReference>
<evidence type="ECO:0000256" key="4">
    <source>
        <dbReference type="ARBA" id="ARBA00022763"/>
    </source>
</evidence>
<feature type="region of interest" description="Disordered" evidence="8">
    <location>
        <begin position="471"/>
        <end position="541"/>
    </location>
</feature>
<feature type="compositionally biased region" description="Polar residues" evidence="8">
    <location>
        <begin position="720"/>
        <end position="731"/>
    </location>
</feature>
<comment type="catalytic activity">
    <reaction evidence="7">
        <text>DNA(n) + a 2'-deoxyribonucleoside 5'-triphosphate = DNA(n+1) + diphosphate</text>
        <dbReference type="Rhea" id="RHEA:22508"/>
        <dbReference type="Rhea" id="RHEA-COMP:17339"/>
        <dbReference type="Rhea" id="RHEA-COMP:17340"/>
        <dbReference type="ChEBI" id="CHEBI:33019"/>
        <dbReference type="ChEBI" id="CHEBI:61560"/>
        <dbReference type="ChEBI" id="CHEBI:173112"/>
        <dbReference type="EC" id="2.7.7.7"/>
    </reaction>
</comment>
<keyword evidence="7" id="KW-0235">DNA replication</keyword>
<keyword evidence="7" id="KW-0238">DNA-binding</keyword>
<feature type="region of interest" description="Disordered" evidence="8">
    <location>
        <begin position="1478"/>
        <end position="1501"/>
    </location>
</feature>
<dbReference type="Gene3D" id="1.10.132.60">
    <property type="entry name" value="DNA polymerase family B, C-terminal domain"/>
    <property type="match status" value="1"/>
</dbReference>
<feature type="region of interest" description="Disordered" evidence="8">
    <location>
        <begin position="711"/>
        <end position="731"/>
    </location>
</feature>
<dbReference type="GO" id="GO:0003677">
    <property type="term" value="F:DNA binding"/>
    <property type="evidence" value="ECO:0007669"/>
    <property type="project" value="UniProtKB-KW"/>
</dbReference>
<accession>A0A0D6EGB6</accession>
<dbReference type="InterPro" id="IPR006172">
    <property type="entry name" value="DNA-dir_DNA_pol_B"/>
</dbReference>
<dbReference type="PANTHER" id="PTHR45812:SF1">
    <property type="entry name" value="DNA POLYMERASE ZETA CATALYTIC SUBUNIT"/>
    <property type="match status" value="1"/>
</dbReference>
<dbReference type="InterPro" id="IPR017964">
    <property type="entry name" value="DNA-dir_DNA_pol_B_CS"/>
</dbReference>
<gene>
    <name evidence="11" type="primary">SPOSA6832_00268</name>
</gene>
<dbReference type="InterPro" id="IPR030559">
    <property type="entry name" value="PolZ_Rev3"/>
</dbReference>
<dbReference type="InterPro" id="IPR042087">
    <property type="entry name" value="DNA_pol_B_thumb"/>
</dbReference>
<dbReference type="InterPro" id="IPR012337">
    <property type="entry name" value="RNaseH-like_sf"/>
</dbReference>
<keyword evidence="2 7" id="KW-0808">Transferase</keyword>
<dbReference type="GO" id="GO:0006260">
    <property type="term" value="P:DNA replication"/>
    <property type="evidence" value="ECO:0007669"/>
    <property type="project" value="UniProtKB-KW"/>
</dbReference>
<evidence type="ECO:0000313" key="12">
    <source>
        <dbReference type="Proteomes" id="UP000243876"/>
    </source>
</evidence>
<comment type="similarity">
    <text evidence="1 7">Belongs to the DNA polymerase type-B family.</text>
</comment>
<dbReference type="SUPFAM" id="SSF53098">
    <property type="entry name" value="Ribonuclease H-like"/>
    <property type="match status" value="1"/>
</dbReference>
<feature type="domain" description="DNA-directed DNA polymerase family B multifunctional" evidence="9">
    <location>
        <begin position="1183"/>
        <end position="1465"/>
    </location>
</feature>
<reference evidence="12" key="1">
    <citation type="submission" date="2015-02" db="EMBL/GenBank/DDBJ databases">
        <authorList>
            <person name="Gon?alves P."/>
        </authorList>
    </citation>
    <scope>NUCLEOTIDE SEQUENCE [LARGE SCALE GENOMIC DNA]</scope>
</reference>
<evidence type="ECO:0000259" key="10">
    <source>
        <dbReference type="Pfam" id="PF03104"/>
    </source>
</evidence>
<dbReference type="GO" id="GO:0042276">
    <property type="term" value="P:error-prone translesion synthesis"/>
    <property type="evidence" value="ECO:0007669"/>
    <property type="project" value="TreeGrafter"/>
</dbReference>
<feature type="compositionally biased region" description="Basic and acidic residues" evidence="8">
    <location>
        <begin position="555"/>
        <end position="566"/>
    </location>
</feature>
<dbReference type="SMART" id="SM00486">
    <property type="entry name" value="POLBc"/>
    <property type="match status" value="1"/>
</dbReference>
<dbReference type="Gene3D" id="3.30.420.10">
    <property type="entry name" value="Ribonuclease H-like superfamily/Ribonuclease H"/>
    <property type="match status" value="1"/>
</dbReference>
<dbReference type="Proteomes" id="UP000243876">
    <property type="component" value="Unassembled WGS sequence"/>
</dbReference>
<feature type="compositionally biased region" description="Polar residues" evidence="8">
    <location>
        <begin position="743"/>
        <end position="752"/>
    </location>
</feature>
<dbReference type="Pfam" id="PF00136">
    <property type="entry name" value="DNA_pol_B"/>
    <property type="match status" value="1"/>
</dbReference>
<feature type="compositionally biased region" description="Basic and acidic residues" evidence="8">
    <location>
        <begin position="394"/>
        <end position="405"/>
    </location>
</feature>
<evidence type="ECO:0000256" key="7">
    <source>
        <dbReference type="RuleBase" id="RU000442"/>
    </source>
</evidence>
<proteinExistence type="inferred from homology"/>
<dbReference type="OrthoDB" id="2414538at2759"/>
<protein>
    <recommendedName>
        <fullName evidence="7">DNA polymerase</fullName>
        <ecNumber evidence="7">2.7.7.7</ecNumber>
    </recommendedName>
</protein>
<dbReference type="EC" id="2.7.7.7" evidence="7"/>
<feature type="region of interest" description="Disordered" evidence="8">
    <location>
        <begin position="612"/>
        <end position="680"/>
    </location>
</feature>
<keyword evidence="6" id="KW-0234">DNA repair</keyword>